<keyword evidence="4" id="KW-1185">Reference proteome</keyword>
<reference evidence="3" key="1">
    <citation type="submission" date="2021-08" db="EMBL/GenBank/DDBJ databases">
        <authorList>
            <person name="Stevens D.C."/>
        </authorList>
    </citation>
    <scope>NUCLEOTIDE SEQUENCE</scope>
    <source>
        <strain evidence="3">DSM 53165</strain>
    </source>
</reference>
<dbReference type="EMBL" id="JAIRAU010000019">
    <property type="protein sequence ID" value="MBZ5710778.1"/>
    <property type="molecule type" value="Genomic_DNA"/>
</dbReference>
<dbReference type="InterPro" id="IPR050789">
    <property type="entry name" value="Diverse_Enzym_Activities"/>
</dbReference>
<dbReference type="RefSeq" id="WP_224192548.1">
    <property type="nucleotide sequence ID" value="NZ_JAIRAU010000019.1"/>
</dbReference>
<evidence type="ECO:0000313" key="4">
    <source>
        <dbReference type="Proteomes" id="UP001139031"/>
    </source>
</evidence>
<dbReference type="Pfam" id="PF00144">
    <property type="entry name" value="Beta-lactamase"/>
    <property type="match status" value="1"/>
</dbReference>
<keyword evidence="1" id="KW-0732">Signal</keyword>
<dbReference type="Proteomes" id="UP001139031">
    <property type="component" value="Unassembled WGS sequence"/>
</dbReference>
<evidence type="ECO:0000313" key="3">
    <source>
        <dbReference type="EMBL" id="MBZ5710778.1"/>
    </source>
</evidence>
<dbReference type="PROSITE" id="PS51257">
    <property type="entry name" value="PROKAR_LIPOPROTEIN"/>
    <property type="match status" value="1"/>
</dbReference>
<name>A0ABS7TRC2_9BACT</name>
<proteinExistence type="predicted"/>
<dbReference type="InterPro" id="IPR012338">
    <property type="entry name" value="Beta-lactam/transpept-like"/>
</dbReference>
<dbReference type="PANTHER" id="PTHR43283:SF7">
    <property type="entry name" value="BETA-LACTAMASE-RELATED DOMAIN-CONTAINING PROTEIN"/>
    <property type="match status" value="1"/>
</dbReference>
<feature type="chain" id="PRO_5045404176" evidence="1">
    <location>
        <begin position="24"/>
        <end position="360"/>
    </location>
</feature>
<feature type="domain" description="Beta-lactamase-related" evidence="2">
    <location>
        <begin position="55"/>
        <end position="350"/>
    </location>
</feature>
<dbReference type="SUPFAM" id="SSF56601">
    <property type="entry name" value="beta-lactamase/transpeptidase-like"/>
    <property type="match status" value="1"/>
</dbReference>
<protein>
    <submittedName>
        <fullName evidence="3">Beta-lactamase family protein</fullName>
    </submittedName>
</protein>
<sequence length="360" mass="39355">MPVFKPFAACPLACLMLVAAACAAEASPPAAVVARPDLPAVTTAVESGEFGRITSILVARDGELLYEHYFDDGGREARRNTRSATKTIAGMLVGQAIADGELPGAHAPILGYLAQYGPPEHPDPRKAEITVEDLLTMSSLLECHDENQYSRGHEERMYLVEDWVKFYLDLPIQGFPAWLPKPADSPHGRSFRYCTAGVTTLGAVLQSATGERLDAYAQRKLFTPLGIVEPEWQFSPLGLPQAGGGLGLRSRDLLALGQLYLDGGRHAGHQLVPAEWVAQSVQPHARVDDGVDYGYLWWLMQFQVDGQTWSSWAMNGSGGNSVQVFPERRIVVVITTTNFDRPQPHRLTAKLLTEKILPAL</sequence>
<accession>A0ABS7TRC2</accession>
<gene>
    <name evidence="3" type="ORF">K7C98_16075</name>
</gene>
<feature type="signal peptide" evidence="1">
    <location>
        <begin position="1"/>
        <end position="23"/>
    </location>
</feature>
<dbReference type="Gene3D" id="3.40.710.10">
    <property type="entry name" value="DD-peptidase/beta-lactamase superfamily"/>
    <property type="match status" value="1"/>
</dbReference>
<organism evidence="3 4">
    <name type="scientific">Nannocystis pusilla</name>
    <dbReference type="NCBI Taxonomy" id="889268"/>
    <lineage>
        <taxon>Bacteria</taxon>
        <taxon>Pseudomonadati</taxon>
        <taxon>Myxococcota</taxon>
        <taxon>Polyangia</taxon>
        <taxon>Nannocystales</taxon>
        <taxon>Nannocystaceae</taxon>
        <taxon>Nannocystis</taxon>
    </lineage>
</organism>
<dbReference type="PANTHER" id="PTHR43283">
    <property type="entry name" value="BETA-LACTAMASE-RELATED"/>
    <property type="match status" value="1"/>
</dbReference>
<comment type="caution">
    <text evidence="3">The sequence shown here is derived from an EMBL/GenBank/DDBJ whole genome shotgun (WGS) entry which is preliminary data.</text>
</comment>
<evidence type="ECO:0000259" key="2">
    <source>
        <dbReference type="Pfam" id="PF00144"/>
    </source>
</evidence>
<evidence type="ECO:0000256" key="1">
    <source>
        <dbReference type="SAM" id="SignalP"/>
    </source>
</evidence>
<dbReference type="InterPro" id="IPR001466">
    <property type="entry name" value="Beta-lactam-related"/>
</dbReference>